<reference evidence="1 2" key="1">
    <citation type="journal article" date="2019" name="Nat. Ecol. Evol.">
        <title>Megaphylogeny resolves global patterns of mushroom evolution.</title>
        <authorList>
            <person name="Varga T."/>
            <person name="Krizsan K."/>
            <person name="Foldi C."/>
            <person name="Dima B."/>
            <person name="Sanchez-Garcia M."/>
            <person name="Sanchez-Ramirez S."/>
            <person name="Szollosi G.J."/>
            <person name="Szarkandi J.G."/>
            <person name="Papp V."/>
            <person name="Albert L."/>
            <person name="Andreopoulos W."/>
            <person name="Angelini C."/>
            <person name="Antonin V."/>
            <person name="Barry K.W."/>
            <person name="Bougher N.L."/>
            <person name="Buchanan P."/>
            <person name="Buyck B."/>
            <person name="Bense V."/>
            <person name="Catcheside P."/>
            <person name="Chovatia M."/>
            <person name="Cooper J."/>
            <person name="Damon W."/>
            <person name="Desjardin D."/>
            <person name="Finy P."/>
            <person name="Geml J."/>
            <person name="Haridas S."/>
            <person name="Hughes K."/>
            <person name="Justo A."/>
            <person name="Karasinski D."/>
            <person name="Kautmanova I."/>
            <person name="Kiss B."/>
            <person name="Kocsube S."/>
            <person name="Kotiranta H."/>
            <person name="LaButti K.M."/>
            <person name="Lechner B.E."/>
            <person name="Liimatainen K."/>
            <person name="Lipzen A."/>
            <person name="Lukacs Z."/>
            <person name="Mihaltcheva S."/>
            <person name="Morgado L.N."/>
            <person name="Niskanen T."/>
            <person name="Noordeloos M.E."/>
            <person name="Ohm R.A."/>
            <person name="Ortiz-Santana B."/>
            <person name="Ovrebo C."/>
            <person name="Racz N."/>
            <person name="Riley R."/>
            <person name="Savchenko A."/>
            <person name="Shiryaev A."/>
            <person name="Soop K."/>
            <person name="Spirin V."/>
            <person name="Szebenyi C."/>
            <person name="Tomsovsky M."/>
            <person name="Tulloss R.E."/>
            <person name="Uehling J."/>
            <person name="Grigoriev I.V."/>
            <person name="Vagvolgyi C."/>
            <person name="Papp T."/>
            <person name="Martin F.M."/>
            <person name="Miettinen O."/>
            <person name="Hibbett D.S."/>
            <person name="Nagy L.G."/>
        </authorList>
    </citation>
    <scope>NUCLEOTIDE SEQUENCE [LARGE SCALE GENOMIC DNA]</scope>
    <source>
        <strain evidence="1 2">NL-1719</strain>
    </source>
</reference>
<keyword evidence="2" id="KW-1185">Reference proteome</keyword>
<protein>
    <submittedName>
        <fullName evidence="1">SGNH hydrolase</fullName>
    </submittedName>
</protein>
<proteinExistence type="predicted"/>
<gene>
    <name evidence="1" type="ORF">BDN72DRAFT_768794</name>
</gene>
<dbReference type="EMBL" id="ML208344">
    <property type="protein sequence ID" value="TFK68764.1"/>
    <property type="molecule type" value="Genomic_DNA"/>
</dbReference>
<evidence type="ECO:0000313" key="2">
    <source>
        <dbReference type="Proteomes" id="UP000308600"/>
    </source>
</evidence>
<evidence type="ECO:0000313" key="1">
    <source>
        <dbReference type="EMBL" id="TFK68764.1"/>
    </source>
</evidence>
<sequence>MALVAAVPQPTNPATLTKVIPNDHPLIYYHGRWDEGPGTWWTGSGFKLNIQNLRSLSIQLGPHTTSPYAAIGVSIGEEEFVTINATAGVNEISLSGTGLQLTEDDLSPEEKKRTTVVRINVEGWQDNRIQLEHIAVNRDAVLLPYKPNKLVFQFIGDSLSAVSGQYLPAGVNQAWPFLVGEYFKAEHRVNAQPGATLSDMESYGNVHGVSYQFFQTEDTGFYYTSDHNFTTPWEFTREEPAPTHIVIHVGANDASHSVSNEDFIKVYNDFLTRLRKIYRRQPVFIFTPWGWPNANGDISYYYDGQYQALVNQRHASGDKNVFLVDTTGWVTFDDVFPDNTHPNVPGHAKIANLFEGWLEDWGLKRSEH</sequence>
<name>A0ACD3AU38_9AGAR</name>
<accession>A0ACD3AU38</accession>
<keyword evidence="1" id="KW-0378">Hydrolase</keyword>
<organism evidence="1 2">
    <name type="scientific">Pluteus cervinus</name>
    <dbReference type="NCBI Taxonomy" id="181527"/>
    <lineage>
        <taxon>Eukaryota</taxon>
        <taxon>Fungi</taxon>
        <taxon>Dikarya</taxon>
        <taxon>Basidiomycota</taxon>
        <taxon>Agaricomycotina</taxon>
        <taxon>Agaricomycetes</taxon>
        <taxon>Agaricomycetidae</taxon>
        <taxon>Agaricales</taxon>
        <taxon>Pluteineae</taxon>
        <taxon>Pluteaceae</taxon>
        <taxon>Pluteus</taxon>
    </lineage>
</organism>
<dbReference type="Proteomes" id="UP000308600">
    <property type="component" value="Unassembled WGS sequence"/>
</dbReference>